<organism evidence="2">
    <name type="scientific">marine sediment metagenome</name>
    <dbReference type="NCBI Taxonomy" id="412755"/>
    <lineage>
        <taxon>unclassified sequences</taxon>
        <taxon>metagenomes</taxon>
        <taxon>ecological metagenomes</taxon>
    </lineage>
</organism>
<dbReference type="AlphaFoldDB" id="A0A0F9FI98"/>
<dbReference type="EMBL" id="LAZR01021203">
    <property type="protein sequence ID" value="KKL86134.1"/>
    <property type="molecule type" value="Genomic_DNA"/>
</dbReference>
<protein>
    <recommendedName>
        <fullName evidence="3">Conjugative transposon protein TraK</fullName>
    </recommendedName>
</protein>
<keyword evidence="1" id="KW-0812">Transmembrane</keyword>
<name>A0A0F9FI98_9ZZZZ</name>
<evidence type="ECO:0008006" key="3">
    <source>
        <dbReference type="Google" id="ProtNLM"/>
    </source>
</evidence>
<proteinExistence type="predicted"/>
<accession>A0A0F9FI98</accession>
<evidence type="ECO:0000313" key="2">
    <source>
        <dbReference type="EMBL" id="KKL86134.1"/>
    </source>
</evidence>
<gene>
    <name evidence="2" type="ORF">LCGC14_1947750</name>
</gene>
<sequence length="211" mass="24236">MFQSMKNIQSAFSYVRLFTLIIVIGSLTITFYSVYRMNEISMLSKQQMLILDPSGNVLNGSLSSRAANLMVEGTSHLTKFHKLFFDFDPEREVISSNKEKWSYLADKSAVVQYERMEEDGFFQNIIAGSISSRLEIEDIEITPSDNPNYLNFTFNGKQQLMRSTSITTRNVITTGKIRILDNRTINNPHGFMIVNWRIVNNSTINSGKRYE</sequence>
<reference evidence="2" key="1">
    <citation type="journal article" date="2015" name="Nature">
        <title>Complex archaea that bridge the gap between prokaryotes and eukaryotes.</title>
        <authorList>
            <person name="Spang A."/>
            <person name="Saw J.H."/>
            <person name="Jorgensen S.L."/>
            <person name="Zaremba-Niedzwiedzka K."/>
            <person name="Martijn J."/>
            <person name="Lind A.E."/>
            <person name="van Eijk R."/>
            <person name="Schleper C."/>
            <person name="Guy L."/>
            <person name="Ettema T.J."/>
        </authorList>
    </citation>
    <scope>NUCLEOTIDE SEQUENCE</scope>
</reference>
<comment type="caution">
    <text evidence="2">The sequence shown here is derived from an EMBL/GenBank/DDBJ whole genome shotgun (WGS) entry which is preliminary data.</text>
</comment>
<evidence type="ECO:0000256" key="1">
    <source>
        <dbReference type="SAM" id="Phobius"/>
    </source>
</evidence>
<feature type="transmembrane region" description="Helical" evidence="1">
    <location>
        <begin position="12"/>
        <end position="35"/>
    </location>
</feature>
<keyword evidence="1" id="KW-1133">Transmembrane helix</keyword>
<keyword evidence="1" id="KW-0472">Membrane</keyword>